<accession>A0ABW0ZKV6</accession>
<keyword evidence="4 8" id="KW-0812">Transmembrane</keyword>
<feature type="transmembrane region" description="Helical" evidence="8">
    <location>
        <begin position="297"/>
        <end position="325"/>
    </location>
</feature>
<keyword evidence="3" id="KW-1003">Cell membrane</keyword>
<keyword evidence="5 8" id="KW-1133">Transmembrane helix</keyword>
<dbReference type="SUPFAM" id="SSF81653">
    <property type="entry name" value="Calcium ATPase, transduction domain A"/>
    <property type="match status" value="1"/>
</dbReference>
<keyword evidence="11" id="KW-1185">Reference proteome</keyword>
<feature type="transmembrane region" description="Helical" evidence="8">
    <location>
        <begin position="56"/>
        <end position="74"/>
    </location>
</feature>
<feature type="region of interest" description="Disordered" evidence="7">
    <location>
        <begin position="1"/>
        <end position="20"/>
    </location>
</feature>
<dbReference type="PANTHER" id="PTHR43294">
    <property type="entry name" value="SODIUM/POTASSIUM-TRANSPORTING ATPASE SUBUNIT ALPHA"/>
    <property type="match status" value="1"/>
</dbReference>
<comment type="subcellular location">
    <subcellularLocation>
        <location evidence="1">Cell membrane</location>
        <topology evidence="1">Multi-pass membrane protein</topology>
    </subcellularLocation>
</comment>
<evidence type="ECO:0000256" key="7">
    <source>
        <dbReference type="SAM" id="MobiDB-lite"/>
    </source>
</evidence>
<name>A0ABW0ZKV6_9ACTN</name>
<dbReference type="Pfam" id="PF00122">
    <property type="entry name" value="E1-E2_ATPase"/>
    <property type="match status" value="1"/>
</dbReference>
<evidence type="ECO:0000313" key="10">
    <source>
        <dbReference type="EMBL" id="MFC5730843.1"/>
    </source>
</evidence>
<dbReference type="PANTHER" id="PTHR43294:SF21">
    <property type="entry name" value="CATION TRANSPORTING ATPASE"/>
    <property type="match status" value="1"/>
</dbReference>
<dbReference type="InterPro" id="IPR050510">
    <property type="entry name" value="Cation_transp_ATPase_P-type"/>
</dbReference>
<feature type="domain" description="Cation-transporting P-type ATPase N-terminal" evidence="9">
    <location>
        <begin position="2"/>
        <end position="76"/>
    </location>
</feature>
<evidence type="ECO:0000256" key="4">
    <source>
        <dbReference type="ARBA" id="ARBA00022692"/>
    </source>
</evidence>
<keyword evidence="6 8" id="KW-0472">Membrane</keyword>
<protein>
    <submittedName>
        <fullName evidence="10">FtsX-like permease family protein</fullName>
    </submittedName>
</protein>
<proteinExistence type="inferred from homology"/>
<evidence type="ECO:0000256" key="6">
    <source>
        <dbReference type="ARBA" id="ARBA00023136"/>
    </source>
</evidence>
<dbReference type="InterPro" id="IPR008250">
    <property type="entry name" value="ATPase_P-typ_transduc_dom_A_sf"/>
</dbReference>
<dbReference type="RefSeq" id="WP_168798194.1">
    <property type="nucleotide sequence ID" value="NZ_JBHSNS010000011.1"/>
</dbReference>
<dbReference type="Pfam" id="PF00690">
    <property type="entry name" value="Cation_ATPase_N"/>
    <property type="match status" value="1"/>
</dbReference>
<dbReference type="Gene3D" id="2.70.150.10">
    <property type="entry name" value="Calcium-transporting ATPase, cytoplasmic transduction domain A"/>
    <property type="match status" value="1"/>
</dbReference>
<comment type="similarity">
    <text evidence="2">Belongs to the cation transport ATPase (P-type) (TC 3.A.3) family. Type IIA subfamily.</text>
</comment>
<reference evidence="11" key="1">
    <citation type="journal article" date="2019" name="Int. J. Syst. Evol. Microbiol.">
        <title>The Global Catalogue of Microorganisms (GCM) 10K type strain sequencing project: providing services to taxonomists for standard genome sequencing and annotation.</title>
        <authorList>
            <consortium name="The Broad Institute Genomics Platform"/>
            <consortium name="The Broad Institute Genome Sequencing Center for Infectious Disease"/>
            <person name="Wu L."/>
            <person name="Ma J."/>
        </authorList>
    </citation>
    <scope>NUCLEOTIDE SEQUENCE [LARGE SCALE GENOMIC DNA]</scope>
    <source>
        <strain evidence="11">YIM 94188</strain>
    </source>
</reference>
<evidence type="ECO:0000256" key="8">
    <source>
        <dbReference type="SAM" id="Phobius"/>
    </source>
</evidence>
<dbReference type="SUPFAM" id="SSF81665">
    <property type="entry name" value="Calcium ATPase, transmembrane domain M"/>
    <property type="match status" value="1"/>
</dbReference>
<dbReference type="InterPro" id="IPR023298">
    <property type="entry name" value="ATPase_P-typ_TM_dom_sf"/>
</dbReference>
<evidence type="ECO:0000259" key="9">
    <source>
        <dbReference type="SMART" id="SM00831"/>
    </source>
</evidence>
<gene>
    <name evidence="10" type="ORF">ACFPQB_18120</name>
</gene>
<dbReference type="InterPro" id="IPR004014">
    <property type="entry name" value="ATPase_P-typ_cation-transptr_N"/>
</dbReference>
<feature type="transmembrane region" description="Helical" evidence="8">
    <location>
        <begin position="386"/>
        <end position="409"/>
    </location>
</feature>
<dbReference type="EMBL" id="JBHSNS010000011">
    <property type="protein sequence ID" value="MFC5730843.1"/>
    <property type="molecule type" value="Genomic_DNA"/>
</dbReference>
<organism evidence="10 11">
    <name type="scientific">Nocardioides vastitatis</name>
    <dbReference type="NCBI Taxonomy" id="2568655"/>
    <lineage>
        <taxon>Bacteria</taxon>
        <taxon>Bacillati</taxon>
        <taxon>Actinomycetota</taxon>
        <taxon>Actinomycetes</taxon>
        <taxon>Propionibacteriales</taxon>
        <taxon>Nocardioidaceae</taxon>
        <taxon>Nocardioides</taxon>
    </lineage>
</organism>
<dbReference type="Proteomes" id="UP001596072">
    <property type="component" value="Unassembled WGS sequence"/>
</dbReference>
<evidence type="ECO:0000313" key="11">
    <source>
        <dbReference type="Proteomes" id="UP001596072"/>
    </source>
</evidence>
<dbReference type="InterPro" id="IPR059000">
    <property type="entry name" value="ATPase_P-type_domA"/>
</dbReference>
<evidence type="ECO:0000256" key="1">
    <source>
        <dbReference type="ARBA" id="ARBA00004651"/>
    </source>
</evidence>
<evidence type="ECO:0000256" key="2">
    <source>
        <dbReference type="ARBA" id="ARBA00005675"/>
    </source>
</evidence>
<sequence>MSVPSLSATEELGRPLDLPSSGLTTADVALRRQRDGLNRLPEAPRPRPWTLLARQLTHLLAVLLWIGAGIALLAGMPQIAVAIVVIVVLNALFAFWQEYRADVSTERLRALLPTATRVMRNGTTTTIGLTELVIDDLVLLAAGDRIGADMVLAEAHGLALDESLVTGESGAVPRKVGDRLMAGTFVIAGEGRAVVVAVGERTTLAEIAAMTAEADRPPSPLTIQLSRVVKLLPDDDARPRRQRDVEARRRHPVNSAPGIDAARAKADIETALADYPNVTVNDPEDITEKAQDSVDQLLGIVTALLLLAVLVAILGIVNTLVLSVVERTRELGLLRAVGATRRQVRTVVRRESVLMAVLGALTGIALGTVSGVALSRALAAEGITTVAVPTGTLAVYLVIAAAIGVLAAIGPARRASKVDVLQAITAE</sequence>
<feature type="transmembrane region" description="Helical" evidence="8">
    <location>
        <begin position="79"/>
        <end position="96"/>
    </location>
</feature>
<evidence type="ECO:0000256" key="3">
    <source>
        <dbReference type="ARBA" id="ARBA00022475"/>
    </source>
</evidence>
<evidence type="ECO:0000256" key="5">
    <source>
        <dbReference type="ARBA" id="ARBA00022989"/>
    </source>
</evidence>
<dbReference type="Pfam" id="PF02687">
    <property type="entry name" value="FtsX"/>
    <property type="match status" value="1"/>
</dbReference>
<feature type="transmembrane region" description="Helical" evidence="8">
    <location>
        <begin position="352"/>
        <end position="374"/>
    </location>
</feature>
<comment type="caution">
    <text evidence="10">The sequence shown here is derived from an EMBL/GenBank/DDBJ whole genome shotgun (WGS) entry which is preliminary data.</text>
</comment>
<dbReference type="Gene3D" id="1.20.1110.10">
    <property type="entry name" value="Calcium-transporting ATPase, transmembrane domain"/>
    <property type="match status" value="1"/>
</dbReference>
<dbReference type="SMART" id="SM00831">
    <property type="entry name" value="Cation_ATPase_N"/>
    <property type="match status" value="1"/>
</dbReference>
<dbReference type="InterPro" id="IPR003838">
    <property type="entry name" value="ABC3_permease_C"/>
</dbReference>